<comment type="similarity">
    <text evidence="2">Belongs to the IQD family.</text>
</comment>
<evidence type="ECO:0000256" key="1">
    <source>
        <dbReference type="ARBA" id="ARBA00022860"/>
    </source>
</evidence>
<keyword evidence="4" id="KW-0812">Transmembrane</keyword>
<protein>
    <recommendedName>
        <fullName evidence="7">Protein IQ-DOMAIN 1</fullName>
    </recommendedName>
</protein>
<dbReference type="EMBL" id="JAYMYR010000008">
    <property type="protein sequence ID" value="KAK7348671.1"/>
    <property type="molecule type" value="Genomic_DNA"/>
</dbReference>
<comment type="caution">
    <text evidence="5">The sequence shown here is derived from an EMBL/GenBank/DDBJ whole genome shotgun (WGS) entry which is preliminary data.</text>
</comment>
<feature type="compositionally biased region" description="Basic and acidic residues" evidence="3">
    <location>
        <begin position="352"/>
        <end position="362"/>
    </location>
</feature>
<evidence type="ECO:0000256" key="4">
    <source>
        <dbReference type="SAM" id="Phobius"/>
    </source>
</evidence>
<dbReference type="PANTHER" id="PTHR32295:SF93">
    <property type="entry name" value="PROTEIN IQ-DOMAIN 9"/>
    <property type="match status" value="1"/>
</dbReference>
<dbReference type="Proteomes" id="UP001374584">
    <property type="component" value="Unassembled WGS sequence"/>
</dbReference>
<keyword evidence="1" id="KW-0112">Calmodulin-binding</keyword>
<dbReference type="GO" id="GO:0005516">
    <property type="term" value="F:calmodulin binding"/>
    <property type="evidence" value="ECO:0007669"/>
    <property type="project" value="UniProtKB-KW"/>
</dbReference>
<evidence type="ECO:0008006" key="7">
    <source>
        <dbReference type="Google" id="ProtNLM"/>
    </source>
</evidence>
<evidence type="ECO:0000313" key="6">
    <source>
        <dbReference type="Proteomes" id="UP001374584"/>
    </source>
</evidence>
<keyword evidence="4" id="KW-0472">Membrane</keyword>
<dbReference type="AlphaFoldDB" id="A0AAN9M789"/>
<keyword evidence="4" id="KW-1133">Transmembrane helix</keyword>
<feature type="compositionally biased region" description="Polar residues" evidence="3">
    <location>
        <begin position="317"/>
        <end position="328"/>
    </location>
</feature>
<feature type="transmembrane region" description="Helical" evidence="4">
    <location>
        <begin position="12"/>
        <end position="33"/>
    </location>
</feature>
<name>A0AAN9M789_PHACN</name>
<proteinExistence type="inferred from homology"/>
<reference evidence="5 6" key="1">
    <citation type="submission" date="2024-01" db="EMBL/GenBank/DDBJ databases">
        <title>The genomes of 5 underutilized Papilionoideae crops provide insights into root nodulation and disease resistanc.</title>
        <authorList>
            <person name="Jiang F."/>
        </authorList>
    </citation>
    <scope>NUCLEOTIDE SEQUENCE [LARGE SCALE GENOMIC DNA]</scope>
    <source>
        <strain evidence="5">JINMINGXINNONG_FW02</strain>
        <tissue evidence="5">Leaves</tissue>
    </source>
</reference>
<organism evidence="5 6">
    <name type="scientific">Phaseolus coccineus</name>
    <name type="common">Scarlet runner bean</name>
    <name type="synonym">Phaseolus multiflorus</name>
    <dbReference type="NCBI Taxonomy" id="3886"/>
    <lineage>
        <taxon>Eukaryota</taxon>
        <taxon>Viridiplantae</taxon>
        <taxon>Streptophyta</taxon>
        <taxon>Embryophyta</taxon>
        <taxon>Tracheophyta</taxon>
        <taxon>Spermatophyta</taxon>
        <taxon>Magnoliopsida</taxon>
        <taxon>eudicotyledons</taxon>
        <taxon>Gunneridae</taxon>
        <taxon>Pentapetalae</taxon>
        <taxon>rosids</taxon>
        <taxon>fabids</taxon>
        <taxon>Fabales</taxon>
        <taxon>Fabaceae</taxon>
        <taxon>Papilionoideae</taxon>
        <taxon>50 kb inversion clade</taxon>
        <taxon>NPAAA clade</taxon>
        <taxon>indigoferoid/millettioid clade</taxon>
        <taxon>Phaseoleae</taxon>
        <taxon>Phaseolus</taxon>
    </lineage>
</organism>
<evidence type="ECO:0000313" key="5">
    <source>
        <dbReference type="EMBL" id="KAK7348671.1"/>
    </source>
</evidence>
<evidence type="ECO:0000256" key="2">
    <source>
        <dbReference type="ARBA" id="ARBA00024341"/>
    </source>
</evidence>
<keyword evidence="6" id="KW-1185">Reference proteome</keyword>
<accession>A0AAN9M789</accession>
<sequence>MPKKHHSQRQDPVYTVCSAVVITVAVASVVEFLQNATVNLVAQVRKRGCLGHHSPCSLFERSYLTSRMGSGDWFKSMISSRKSKEGRSKKVKTKIYKGKKSNGLGNGIKSEILESAGVSIETIAATRIQTAFRAYKARKYLRRLRGFTKLKTLTQGFSVQKQASTTVTHLHSWSKIQAEIRARRICMVTEDRLKRQKLRSQLKLEAKIHDLEVEWCGGSETMEEIIARLHLREEAAVKRERTMAYAFSHQWRANCSQGLGNYELGKASWSWSWKDRWIAVRPWESRVPSATISPRKDQNKMSSKVKKDKKSSTTSKQPVSVKTPSANAKGTKPLGNPKGTAKTRRRLSYPATEKKTVQEGKQ</sequence>
<dbReference type="PROSITE" id="PS50096">
    <property type="entry name" value="IQ"/>
    <property type="match status" value="1"/>
</dbReference>
<evidence type="ECO:0000256" key="3">
    <source>
        <dbReference type="SAM" id="MobiDB-lite"/>
    </source>
</evidence>
<dbReference type="PANTHER" id="PTHR32295">
    <property type="entry name" value="IQ-DOMAIN 5-RELATED"/>
    <property type="match status" value="1"/>
</dbReference>
<feature type="region of interest" description="Disordered" evidence="3">
    <location>
        <begin position="288"/>
        <end position="362"/>
    </location>
</feature>
<dbReference type="CDD" id="cd23767">
    <property type="entry name" value="IQCD"/>
    <property type="match status" value="1"/>
</dbReference>
<gene>
    <name evidence="5" type="ORF">VNO80_23270</name>
</gene>